<dbReference type="EMBL" id="BPQQ01000055">
    <property type="protein sequence ID" value="GJE02412.1"/>
    <property type="molecule type" value="Genomic_DNA"/>
</dbReference>
<evidence type="ECO:0000313" key="2">
    <source>
        <dbReference type="EMBL" id="GJE02412.1"/>
    </source>
</evidence>
<proteinExistence type="predicted"/>
<keyword evidence="1" id="KW-1133">Transmembrane helix</keyword>
<evidence type="ECO:0000313" key="3">
    <source>
        <dbReference type="Proteomes" id="UP001055153"/>
    </source>
</evidence>
<accession>A0ABQ4SGQ4</accession>
<sequence length="53" mass="5598">MSRITPSPAALIPGGSRHEQHDWHPIEAVSLIVAGVVLLATGILLNSAWPLFG</sequence>
<dbReference type="Proteomes" id="UP001055153">
    <property type="component" value="Unassembled WGS sequence"/>
</dbReference>
<keyword evidence="3" id="KW-1185">Reference proteome</keyword>
<keyword evidence="1" id="KW-0472">Membrane</keyword>
<reference evidence="2" key="1">
    <citation type="journal article" date="2021" name="Front. Microbiol.">
        <title>Comprehensive Comparative Genomics and Phenotyping of Methylobacterium Species.</title>
        <authorList>
            <person name="Alessa O."/>
            <person name="Ogura Y."/>
            <person name="Fujitani Y."/>
            <person name="Takami H."/>
            <person name="Hayashi T."/>
            <person name="Sahin N."/>
            <person name="Tani A."/>
        </authorList>
    </citation>
    <scope>NUCLEOTIDE SEQUENCE</scope>
    <source>
        <strain evidence="2">DSM 17168</strain>
    </source>
</reference>
<gene>
    <name evidence="2" type="ORF">GMJLKIPL_4360</name>
</gene>
<reference evidence="2" key="2">
    <citation type="submission" date="2021-08" db="EMBL/GenBank/DDBJ databases">
        <authorList>
            <person name="Tani A."/>
            <person name="Ola A."/>
            <person name="Ogura Y."/>
            <person name="Katsura K."/>
            <person name="Hayashi T."/>
        </authorList>
    </citation>
    <scope>NUCLEOTIDE SEQUENCE</scope>
    <source>
        <strain evidence="2">DSM 17168</strain>
    </source>
</reference>
<keyword evidence="1" id="KW-0812">Transmembrane</keyword>
<protein>
    <submittedName>
        <fullName evidence="2">Uncharacterized protein</fullName>
    </submittedName>
</protein>
<dbReference type="RefSeq" id="WP_238238608.1">
    <property type="nucleotide sequence ID" value="NZ_BPQQ01000055.1"/>
</dbReference>
<evidence type="ECO:0000256" key="1">
    <source>
        <dbReference type="SAM" id="Phobius"/>
    </source>
</evidence>
<comment type="caution">
    <text evidence="2">The sequence shown here is derived from an EMBL/GenBank/DDBJ whole genome shotgun (WGS) entry which is preliminary data.</text>
</comment>
<feature type="transmembrane region" description="Helical" evidence="1">
    <location>
        <begin position="28"/>
        <end position="52"/>
    </location>
</feature>
<organism evidence="2 3">
    <name type="scientific">Methylobacterium isbiliense</name>
    <dbReference type="NCBI Taxonomy" id="315478"/>
    <lineage>
        <taxon>Bacteria</taxon>
        <taxon>Pseudomonadati</taxon>
        <taxon>Pseudomonadota</taxon>
        <taxon>Alphaproteobacteria</taxon>
        <taxon>Hyphomicrobiales</taxon>
        <taxon>Methylobacteriaceae</taxon>
        <taxon>Methylobacterium</taxon>
    </lineage>
</organism>
<name>A0ABQ4SGQ4_9HYPH</name>